<protein>
    <submittedName>
        <fullName evidence="5">Unannotated protein</fullName>
    </submittedName>
</protein>
<dbReference type="EMBL" id="CAFBQU010000083">
    <property type="protein sequence ID" value="CAB5068109.1"/>
    <property type="molecule type" value="Genomic_DNA"/>
</dbReference>
<dbReference type="Gene3D" id="1.10.357.10">
    <property type="entry name" value="Tetracycline Repressor, domain 2"/>
    <property type="match status" value="1"/>
</dbReference>
<keyword evidence="2" id="KW-0238">DNA-binding</keyword>
<dbReference type="PROSITE" id="PS50977">
    <property type="entry name" value="HTH_TETR_2"/>
    <property type="match status" value="1"/>
</dbReference>
<dbReference type="SUPFAM" id="SSF48498">
    <property type="entry name" value="Tetracyclin repressor-like, C-terminal domain"/>
    <property type="match status" value="1"/>
</dbReference>
<keyword evidence="3" id="KW-0804">Transcription</keyword>
<sequence>MTDVSDTRTRLLEAAMLAIAENGEGAVRVQKIAEAVGVREPSVYHFFKNREALVEAAHIERYRRSYVEMVKPFEAGAALADTAEDFRRIVERILKLIYVPERDAIRSVRISVMGAAQSSDSVAEAVKKINFEMCSGISVVLAGAQEKKWIRQDIDPLATSYWIIGQIMGRVVAEMDQDRVNLEHWNEASRGAIVHHLFG</sequence>
<evidence type="ECO:0000259" key="4">
    <source>
        <dbReference type="PROSITE" id="PS50977"/>
    </source>
</evidence>
<dbReference type="GO" id="GO:0003677">
    <property type="term" value="F:DNA binding"/>
    <property type="evidence" value="ECO:0007669"/>
    <property type="project" value="UniProtKB-KW"/>
</dbReference>
<dbReference type="InterPro" id="IPR001647">
    <property type="entry name" value="HTH_TetR"/>
</dbReference>
<dbReference type="PRINTS" id="PR00455">
    <property type="entry name" value="HTHTETR"/>
</dbReference>
<reference evidence="5" key="1">
    <citation type="submission" date="2020-05" db="EMBL/GenBank/DDBJ databases">
        <authorList>
            <person name="Chiriac C."/>
            <person name="Salcher M."/>
            <person name="Ghai R."/>
            <person name="Kavagutti S V."/>
        </authorList>
    </citation>
    <scope>NUCLEOTIDE SEQUENCE</scope>
</reference>
<keyword evidence="1" id="KW-0805">Transcription regulation</keyword>
<feature type="domain" description="HTH tetR-type" evidence="4">
    <location>
        <begin position="5"/>
        <end position="65"/>
    </location>
</feature>
<evidence type="ECO:0000256" key="3">
    <source>
        <dbReference type="ARBA" id="ARBA00023163"/>
    </source>
</evidence>
<dbReference type="InterPro" id="IPR036271">
    <property type="entry name" value="Tet_transcr_reg_TetR-rel_C_sf"/>
</dbReference>
<accession>A0A6J7UQ85</accession>
<proteinExistence type="predicted"/>
<dbReference type="PANTHER" id="PTHR47506">
    <property type="entry name" value="TRANSCRIPTIONAL REGULATORY PROTEIN"/>
    <property type="match status" value="1"/>
</dbReference>
<gene>
    <name evidence="5" type="ORF">UFOPK4347_01686</name>
</gene>
<name>A0A6J7UQ85_9ZZZZ</name>
<evidence type="ECO:0000313" key="5">
    <source>
        <dbReference type="EMBL" id="CAB5068109.1"/>
    </source>
</evidence>
<evidence type="ECO:0000256" key="1">
    <source>
        <dbReference type="ARBA" id="ARBA00023015"/>
    </source>
</evidence>
<dbReference type="InterPro" id="IPR009057">
    <property type="entry name" value="Homeodomain-like_sf"/>
</dbReference>
<dbReference type="SUPFAM" id="SSF46689">
    <property type="entry name" value="Homeodomain-like"/>
    <property type="match status" value="1"/>
</dbReference>
<dbReference type="AlphaFoldDB" id="A0A6J7UQ85"/>
<evidence type="ECO:0000256" key="2">
    <source>
        <dbReference type="ARBA" id="ARBA00023125"/>
    </source>
</evidence>
<dbReference type="PANTHER" id="PTHR47506:SF1">
    <property type="entry name" value="HTH-TYPE TRANSCRIPTIONAL REGULATOR YJDC"/>
    <property type="match status" value="1"/>
</dbReference>
<organism evidence="5">
    <name type="scientific">freshwater metagenome</name>
    <dbReference type="NCBI Taxonomy" id="449393"/>
    <lineage>
        <taxon>unclassified sequences</taxon>
        <taxon>metagenomes</taxon>
        <taxon>ecological metagenomes</taxon>
    </lineage>
</organism>
<dbReference type="Pfam" id="PF00440">
    <property type="entry name" value="TetR_N"/>
    <property type="match status" value="1"/>
</dbReference>